<evidence type="ECO:0000313" key="3">
    <source>
        <dbReference type="Proteomes" id="UP000824236"/>
    </source>
</evidence>
<protein>
    <recommendedName>
        <fullName evidence="4">Transmembrane protein</fullName>
    </recommendedName>
</protein>
<proteinExistence type="predicted"/>
<dbReference type="PROSITE" id="PS51257">
    <property type="entry name" value="PROKAR_LIPOPROTEIN"/>
    <property type="match status" value="1"/>
</dbReference>
<feature type="transmembrane region" description="Helical" evidence="1">
    <location>
        <begin position="40"/>
        <end position="64"/>
    </location>
</feature>
<sequence>MSGRGLQYRVTSGRHTLSVALLVTVACLLVAGLMEGWPPVWPYWCGLPVHILTACVLVGLNHAYGLIRQRASLQSSVYLLLVSLCPALYGLQAGHVAGLAVAGSLFFLFRAYRSPLAPASLFLSGACLGIGALLVPQLVYVLPLYGVGAYSLQAFSPRSFFGLLLGMAFPFWFLLGHAWFYGEMELFTSPFKEMVQFGPVFRGFTADQAMAWGYLLVLFLPSVCHVLASGHDDKIHTRCCLRFLVLLGSFLFLAVGLQPSLSADLLPAAAVCVSVTAGRLFVLGRGRVARVFFLLAVWGGAAVFLWNLYALHHVSA</sequence>
<keyword evidence="1" id="KW-1133">Transmembrane helix</keyword>
<comment type="caution">
    <text evidence="2">The sequence shown here is derived from an EMBL/GenBank/DDBJ whole genome shotgun (WGS) entry which is preliminary data.</text>
</comment>
<dbReference type="Proteomes" id="UP000824236">
    <property type="component" value="Unassembled WGS sequence"/>
</dbReference>
<feature type="transmembrane region" description="Helical" evidence="1">
    <location>
        <begin position="240"/>
        <end position="259"/>
    </location>
</feature>
<feature type="transmembrane region" description="Helical" evidence="1">
    <location>
        <begin position="291"/>
        <end position="309"/>
    </location>
</feature>
<feature type="transmembrane region" description="Helical" evidence="1">
    <location>
        <begin position="209"/>
        <end position="228"/>
    </location>
</feature>
<feature type="transmembrane region" description="Helical" evidence="1">
    <location>
        <begin position="160"/>
        <end position="181"/>
    </location>
</feature>
<evidence type="ECO:0008006" key="4">
    <source>
        <dbReference type="Google" id="ProtNLM"/>
    </source>
</evidence>
<name>A0A9E2KH80_9BACE</name>
<dbReference type="AlphaFoldDB" id="A0A9E2KH80"/>
<organism evidence="2 3">
    <name type="scientific">Candidatus Bacteroides intestinipullorum</name>
    <dbReference type="NCBI Taxonomy" id="2838471"/>
    <lineage>
        <taxon>Bacteria</taxon>
        <taxon>Pseudomonadati</taxon>
        <taxon>Bacteroidota</taxon>
        <taxon>Bacteroidia</taxon>
        <taxon>Bacteroidales</taxon>
        <taxon>Bacteroidaceae</taxon>
        <taxon>Bacteroides</taxon>
    </lineage>
</organism>
<feature type="transmembrane region" description="Helical" evidence="1">
    <location>
        <begin position="265"/>
        <end position="284"/>
    </location>
</feature>
<keyword evidence="1" id="KW-0472">Membrane</keyword>
<gene>
    <name evidence="2" type="ORF">H9791_07185</name>
</gene>
<evidence type="ECO:0000256" key="1">
    <source>
        <dbReference type="SAM" id="Phobius"/>
    </source>
</evidence>
<accession>A0A9E2KH80</accession>
<reference evidence="2" key="2">
    <citation type="submission" date="2021-04" db="EMBL/GenBank/DDBJ databases">
        <authorList>
            <person name="Gilroy R."/>
        </authorList>
    </citation>
    <scope>NUCLEOTIDE SEQUENCE</scope>
    <source>
        <strain evidence="2">B3-3758</strain>
    </source>
</reference>
<feature type="transmembrane region" description="Helical" evidence="1">
    <location>
        <begin position="121"/>
        <end position="148"/>
    </location>
</feature>
<evidence type="ECO:0000313" key="2">
    <source>
        <dbReference type="EMBL" id="MBU3814280.1"/>
    </source>
</evidence>
<reference evidence="2" key="1">
    <citation type="journal article" date="2021" name="PeerJ">
        <title>Extensive microbial diversity within the chicken gut microbiome revealed by metagenomics and culture.</title>
        <authorList>
            <person name="Gilroy R."/>
            <person name="Ravi A."/>
            <person name="Getino M."/>
            <person name="Pursley I."/>
            <person name="Horton D.L."/>
            <person name="Alikhan N.F."/>
            <person name="Baker D."/>
            <person name="Gharbi K."/>
            <person name="Hall N."/>
            <person name="Watson M."/>
            <person name="Adriaenssens E.M."/>
            <person name="Foster-Nyarko E."/>
            <person name="Jarju S."/>
            <person name="Secka A."/>
            <person name="Antonio M."/>
            <person name="Oren A."/>
            <person name="Chaudhuri R.R."/>
            <person name="La Ragione R."/>
            <person name="Hildebrand F."/>
            <person name="Pallen M.J."/>
        </authorList>
    </citation>
    <scope>NUCLEOTIDE SEQUENCE</scope>
    <source>
        <strain evidence="2">B3-3758</strain>
    </source>
</reference>
<keyword evidence="1" id="KW-0812">Transmembrane</keyword>
<feature type="transmembrane region" description="Helical" evidence="1">
    <location>
        <begin position="76"/>
        <end position="109"/>
    </location>
</feature>
<dbReference type="EMBL" id="JAHLFO010000100">
    <property type="protein sequence ID" value="MBU3814280.1"/>
    <property type="molecule type" value="Genomic_DNA"/>
</dbReference>
<feature type="transmembrane region" description="Helical" evidence="1">
    <location>
        <begin position="12"/>
        <end position="34"/>
    </location>
</feature>